<feature type="domain" description="RRM" evidence="7">
    <location>
        <begin position="149"/>
        <end position="244"/>
    </location>
</feature>
<keyword evidence="3 5" id="KW-0694">RNA-binding</keyword>
<accession>A0A6P6QB80</accession>
<dbReference type="AlphaFoldDB" id="A0A6P6QB80"/>
<reference evidence="9" key="1">
    <citation type="submission" date="2025-08" db="UniProtKB">
        <authorList>
            <consortium name="RefSeq"/>
        </authorList>
    </citation>
    <scope>IDENTIFICATION</scope>
    <source>
        <strain evidence="9">Wakin</strain>
        <tissue evidence="9">Muscle</tissue>
    </source>
</reference>
<feature type="compositionally biased region" description="Basic residues" evidence="6">
    <location>
        <begin position="380"/>
        <end position="400"/>
    </location>
</feature>
<dbReference type="InterPro" id="IPR000504">
    <property type="entry name" value="RRM_dom"/>
</dbReference>
<keyword evidence="4" id="KW-0539">Nucleus</keyword>
<dbReference type="InterPro" id="IPR035979">
    <property type="entry name" value="RBD_domain_sf"/>
</dbReference>
<feature type="compositionally biased region" description="Basic and acidic residues" evidence="6">
    <location>
        <begin position="347"/>
        <end position="356"/>
    </location>
</feature>
<feature type="compositionally biased region" description="Polar residues" evidence="6">
    <location>
        <begin position="357"/>
        <end position="368"/>
    </location>
</feature>
<dbReference type="PANTHER" id="PTHR23236">
    <property type="entry name" value="EUKARYOTIC TRANSLATION INITIATION FACTOR 4B/4H"/>
    <property type="match status" value="1"/>
</dbReference>
<dbReference type="SUPFAM" id="SSF54928">
    <property type="entry name" value="RNA-binding domain, RBD"/>
    <property type="match status" value="2"/>
</dbReference>
<dbReference type="InterPro" id="IPR034221">
    <property type="entry name" value="RBM34_RRM2"/>
</dbReference>
<dbReference type="GeneID" id="113110717"/>
<evidence type="ECO:0000256" key="3">
    <source>
        <dbReference type="ARBA" id="ARBA00022884"/>
    </source>
</evidence>
<dbReference type="Proteomes" id="UP000515129">
    <property type="component" value="Chromosome 11"/>
</dbReference>
<dbReference type="FunFam" id="3.30.70.330:FF:000511">
    <property type="entry name" value="RNA binding motif protein 34"/>
    <property type="match status" value="1"/>
</dbReference>
<dbReference type="SMART" id="SM00360">
    <property type="entry name" value="RRM"/>
    <property type="match status" value="2"/>
</dbReference>
<dbReference type="PANTHER" id="PTHR23236:SF25">
    <property type="entry name" value="RNA-BINDING PROTEIN 34"/>
    <property type="match status" value="1"/>
</dbReference>
<dbReference type="RefSeq" id="XP_026130656.1">
    <property type="nucleotide sequence ID" value="XM_026274871.1"/>
</dbReference>
<feature type="compositionally biased region" description="Basic residues" evidence="6">
    <location>
        <begin position="328"/>
        <end position="337"/>
    </location>
</feature>
<evidence type="ECO:0000256" key="4">
    <source>
        <dbReference type="ARBA" id="ARBA00023242"/>
    </source>
</evidence>
<feature type="compositionally biased region" description="Basic and acidic residues" evidence="6">
    <location>
        <begin position="91"/>
        <end position="100"/>
    </location>
</feature>
<feature type="domain" description="RRM" evidence="7">
    <location>
        <begin position="252"/>
        <end position="329"/>
    </location>
</feature>
<feature type="region of interest" description="Disordered" evidence="6">
    <location>
        <begin position="328"/>
        <end position="400"/>
    </location>
</feature>
<dbReference type="CDD" id="cd12394">
    <property type="entry name" value="RRM1_RBM34"/>
    <property type="match status" value="1"/>
</dbReference>
<organism evidence="8 9">
    <name type="scientific">Carassius auratus</name>
    <name type="common">Goldfish</name>
    <dbReference type="NCBI Taxonomy" id="7957"/>
    <lineage>
        <taxon>Eukaryota</taxon>
        <taxon>Metazoa</taxon>
        <taxon>Chordata</taxon>
        <taxon>Craniata</taxon>
        <taxon>Vertebrata</taxon>
        <taxon>Euteleostomi</taxon>
        <taxon>Actinopterygii</taxon>
        <taxon>Neopterygii</taxon>
        <taxon>Teleostei</taxon>
        <taxon>Ostariophysi</taxon>
        <taxon>Cypriniformes</taxon>
        <taxon>Cyprinidae</taxon>
        <taxon>Cyprininae</taxon>
        <taxon>Carassius</taxon>
    </lineage>
</organism>
<proteinExistence type="inferred from homology"/>
<evidence type="ECO:0000256" key="5">
    <source>
        <dbReference type="PROSITE-ProRule" id="PRU00176"/>
    </source>
</evidence>
<feature type="compositionally biased region" description="Basic and acidic residues" evidence="6">
    <location>
        <begin position="119"/>
        <end position="130"/>
    </location>
</feature>
<comment type="subcellular location">
    <subcellularLocation>
        <location evidence="1">Nucleus</location>
        <location evidence="1">Nucleolus</location>
    </subcellularLocation>
</comment>
<dbReference type="InterPro" id="IPR012677">
    <property type="entry name" value="Nucleotide-bd_a/b_plait_sf"/>
</dbReference>
<evidence type="ECO:0000313" key="9">
    <source>
        <dbReference type="RefSeq" id="XP_026130656.1"/>
    </source>
</evidence>
<dbReference type="GO" id="GO:0003723">
    <property type="term" value="F:RNA binding"/>
    <property type="evidence" value="ECO:0007669"/>
    <property type="project" value="UniProtKB-UniRule"/>
</dbReference>
<protein>
    <submittedName>
        <fullName evidence="9">RNA-binding protein 34</fullName>
    </submittedName>
</protein>
<sequence>MRKKQSVKSGDDGDAGDYTVGQVSSSLFPEKHQTGALSSLFSSASSADALVFVPAPKTESKVTPSESTDVKGQGHVQKQKSKKTPKTLSAGEKKLQDRESALQNADDEGQTSLKKVKLKRTDETTEEERPVKHRRPVKNMAEERIKMKRTVFVGNLPPSCTKKMLLSLFKQAGAIESVRFRSVVQEDPTMSRKVAAIQRKVHPKKQNINAYIVFKEEETAAGALKWNGQEIQPGFHIRVDRVSQHSGHDHKRSIFVGNLPYDVTERPLREHFEDCGNVEAVRLVRDRESGMGKGFGYVLFESPDSVMLALKLNGSKLLDRNIRVKRSVKKEKVKKTPPGRPSGVKGSKQDTRDKNFKTNPGKKQTPASSFKGEMADPMAKRGKGLKKKFKHKKKNPNVHI</sequence>
<dbReference type="Pfam" id="PF00076">
    <property type="entry name" value="RRM_1"/>
    <property type="match status" value="2"/>
</dbReference>
<evidence type="ECO:0000256" key="2">
    <source>
        <dbReference type="ARBA" id="ARBA00007077"/>
    </source>
</evidence>
<dbReference type="KEGG" id="caua:113110717"/>
<dbReference type="CDD" id="cd12395">
    <property type="entry name" value="RRM2_RBM34"/>
    <property type="match status" value="1"/>
</dbReference>
<name>A0A6P6QB80_CARAU</name>
<dbReference type="Gene3D" id="3.30.70.330">
    <property type="match status" value="2"/>
</dbReference>
<gene>
    <name evidence="9" type="primary">rbm34</name>
</gene>
<evidence type="ECO:0000256" key="6">
    <source>
        <dbReference type="SAM" id="MobiDB-lite"/>
    </source>
</evidence>
<dbReference type="OrthoDB" id="442677at2759"/>
<comment type="similarity">
    <text evidence="2">Belongs to the RRM RBM34 family.</text>
</comment>
<dbReference type="PROSITE" id="PS50102">
    <property type="entry name" value="RRM"/>
    <property type="match status" value="2"/>
</dbReference>
<dbReference type="CTD" id="23029"/>
<keyword evidence="8" id="KW-1185">Reference proteome</keyword>
<evidence type="ECO:0000256" key="1">
    <source>
        <dbReference type="ARBA" id="ARBA00004604"/>
    </source>
</evidence>
<feature type="region of interest" description="Disordered" evidence="6">
    <location>
        <begin position="57"/>
        <end position="134"/>
    </location>
</feature>
<evidence type="ECO:0000259" key="7">
    <source>
        <dbReference type="PROSITE" id="PS50102"/>
    </source>
</evidence>
<evidence type="ECO:0000313" key="8">
    <source>
        <dbReference type="Proteomes" id="UP000515129"/>
    </source>
</evidence>
<feature type="region of interest" description="Disordered" evidence="6">
    <location>
        <begin position="1"/>
        <end position="21"/>
    </location>
</feature>